<name>A0A182P424_9DIPT</name>
<dbReference type="FunFam" id="3.40.190.10:FF:000449">
    <property type="entry name" value="Ionotropic receptor 40a"/>
    <property type="match status" value="1"/>
</dbReference>
<dbReference type="EC" id="3.2.1.114" evidence="18"/>
<dbReference type="Gene3D" id="1.10.287.70">
    <property type="match status" value="1"/>
</dbReference>
<dbReference type="SUPFAM" id="SSF51197">
    <property type="entry name" value="Clavaminate synthase-like"/>
    <property type="match status" value="1"/>
</dbReference>
<dbReference type="Pfam" id="PF00060">
    <property type="entry name" value="Lig_chan"/>
    <property type="match status" value="1"/>
</dbReference>
<evidence type="ECO:0000256" key="5">
    <source>
        <dbReference type="ARBA" id="ARBA00009792"/>
    </source>
</evidence>
<protein>
    <recommendedName>
        <fullName evidence="19">Alpha-mannosidase 2</fullName>
        <ecNumber evidence="18">3.2.1.114</ecNumber>
    </recommendedName>
    <alternativeName>
        <fullName evidence="20">Golgi alpha-mannosidase II</fullName>
    </alternativeName>
    <alternativeName>
        <fullName evidence="21">Mannosyl-oligosaccharide 1,3-1,6-alpha-mannosidase</fullName>
    </alternativeName>
</protein>
<dbReference type="Pfam" id="PF13621">
    <property type="entry name" value="Cupin_8"/>
    <property type="match status" value="1"/>
</dbReference>
<sequence>MVRIRRKFAFILCGVTLLVFLFLYVVLNYSVPERTRIQDITYLENKIKQLENGLSKHHQEFGDIRKQIDTIRGAVDGGDDAYADNKMLDKAPLLGDREMMKESVINANGGGSGTCALRTDIIPQPDVQMLNLYDQVSFENIDGGVWKQGWPIKYHPSEWNSHHKLHVFVVPHSHNDPGWIQTFDEYYERSTKNIFANMLRHLDENAGLRFIWAEISYFAQWYDKLATEQKDTVKRLVKNRQLEFVTGGWVMPDEANSHWYSMLLQLTEGQTWLKTRLNVTPISSWSIDPFGQSATMPYILKQSGFENLLIQRTHYIVKKNLALKKQLEFRWRQLWDTRGDTDLFTHMMPFYSYDVPHTCGPDPKICCQFDFKRLPGMGINCPWNVPPRPITDQNVAERAEMIVDQWRKKSVLYRTRNVLIPLGDDFRYTTSSEWEAQRVNFERLFDYINNEPSLNVEAKFATLQDYFDAVRTTSGAGGMEQFPSLTGDFFTYADVNQDYWSGYFTSRPYHKRQDRILLHYIRSAEMLHAWNAWEPASEWKSLAKRLEYARRQLSLFQHHDGITGTAKDHVMEDYAQRMSRAIEDCKFVMQQSVYKLLTKPSVYHPDPAFSYLSIDDSRTVNGSDSVRPTIILGEELPSKQVVLHNSLPYTRSEVVEFYVASPFATVLDGNGGTVPSQIAPVWSWHTRPDGISQPQPSNTKYRLLFRANVPPLGLSVYTINSKNSAEESLGVTYTKVIILSKSPFTVNLAAGYPEDIDHASPTEMSLRLEEGGSTSAAFTAKGLLKSLTIENNQATVPVHLEFYRYGMQLSSGKSGAYLFHPAGNATLMSFEQPIVLVMKGSLETSITAGLPFAVHQTILRDDTVEIRNLIDIGQRDNTEIVMRLQTNINSGSTFYTDLNGMQIIKRKRFQKLPIQANYYPVPSTMFIEDENYRLTLLGGQPLGGSSLSSGEMEIMQDRRLTRDDDRGLGQGVQDNLPVLHLFRLVLESRESCTKPDPDYPTGFLTLPAHTLLQTLLHPLDKLIYNENDWTGLQMEGFGSRHEPLERDLEVVAIRELQHVHFGRTSSVYPVGMIVHRTNFEDCGSEANMEGLLNIKKLLNLDDGHDVYSAPLTLLKPMEMVQSDDISLCPMDAKATIFTMFVGTQRNLIALNERSNQSGMIRGISEMVNLLAPKSLVILVQNETKIDRLDKLTVMIHHHSIPTCVYYDLEEYFSLIEENLRKSLEITSLLFCHPEDMLQDITDRRLAHRLSLFIFYWGAGQLPTTMNRDLLKEPLRVAIITNPRRNIYRIFYNQAKPNNRGDMQSVNWFDGNDMTFKRVPLLPSPTEVYKNFQGRIFSIPVIHKPPWHFIVYGNGSGNVGDNQNSSSSDNVGFEMELERNVTVENDEPYFSVKGGRDHNLMQLIAERMNFSFQYVEPPEKIQGIALGSTDNASFSGALGMLQRREVELYLGDVAVTWERMKAVEFSFFTLADSAAFVTHAPRKLNEALALVRPFQITVWPPVIITIMISGPILYIIISTPYRWRCGHVSGKRIVPGRASKKMWQRKPAFYNLRYIEEMNYTRFRAARMDPTEKHGNGQDYPSLDRCIWYTINVYLRQSANIPFDGHLARFFSILLWLCATYVLGDVYSAQLTSQLARPARESPINTLGRLENRMNREGYELLVERQSAFHAALVNSTGVLQRLYRLTRQRSSNDSFLVKSVEEGIRVLQADPKFAVFGGRETLYFNTKRYGAKRFQLSEKLYTRYSAVAVQIGCPFLDSLNEVIMRLFEAGIVEKITIAEYEQMFGRQQGSVSHSEETVRTTKSTNSECDTDGTMGKRKTDTNDKLQPMNLRMLQGAFLVLACGHLLGGKSNTEQSEQTQATAMDPMKLRNIILNAQRPYVLSNVKPGWRCFGQTFAEWCETFDEAHRDLVPFEGCPAKGGNKPQWEWERTKVKMKMSDICKPTNGGVVERWNTFSYRNIELLPEPCRRGINFAYFGFPEVDTDISFWIGTAQAHTPCHYDTYGCNIVVQVFGRKSWILLPPDAKLTSVRVPFEESSVYCEENFYSPASYGPFTAVENEVYHVILEPGMALIVPPRWWHYVETLEPSLNFNTWLGLQTDVDSLISECITKLLVQDLCTAVPDVVNRRLINPNEDLSTTEQGVSESYEILNYLLNQRRYYKHQCLSLKRYPCGYLPFEAVEELAEEFRSILKPVELLQQYEFYNIIAANRARNNASKNCAAFEGLTMKEAELLAKLRKMVN</sequence>
<dbReference type="InterPro" id="IPR048534">
    <property type="entry name" value="Man2a1-like_dom"/>
</dbReference>
<comment type="subcellular location">
    <subcellularLocation>
        <location evidence="2">Golgi apparatus membrane</location>
        <topology evidence="2">Single-pass type II membrane protein</topology>
    </subcellularLocation>
</comment>
<dbReference type="GO" id="GO:0046872">
    <property type="term" value="F:metal ion binding"/>
    <property type="evidence" value="ECO:0007669"/>
    <property type="project" value="UniProtKB-KW"/>
</dbReference>
<comment type="pathway">
    <text evidence="3">Protein modification; protein glycosylation.</text>
</comment>
<evidence type="ECO:0000256" key="15">
    <source>
        <dbReference type="ARBA" id="ARBA00023157"/>
    </source>
</evidence>
<evidence type="ECO:0000256" key="11">
    <source>
        <dbReference type="ARBA" id="ARBA00022968"/>
    </source>
</evidence>
<evidence type="ECO:0000256" key="21">
    <source>
        <dbReference type="ARBA" id="ARBA00083602"/>
    </source>
</evidence>
<accession>A0A182P424</accession>
<dbReference type="GO" id="GO:0006491">
    <property type="term" value="P:N-glycan processing"/>
    <property type="evidence" value="ECO:0007669"/>
    <property type="project" value="TreeGrafter"/>
</dbReference>
<dbReference type="CDD" id="cd10809">
    <property type="entry name" value="GH38N_AMII_GMII_SfManIII_like"/>
    <property type="match status" value="1"/>
</dbReference>
<evidence type="ECO:0000256" key="8">
    <source>
        <dbReference type="ARBA" id="ARBA00022723"/>
    </source>
</evidence>
<comment type="similarity">
    <text evidence="4">Belongs to the glutamate-gated ion channel (TC 1.A.10.1) family.</text>
</comment>
<dbReference type="SUPFAM" id="SSF74650">
    <property type="entry name" value="Galactose mutarotase-like"/>
    <property type="match status" value="1"/>
</dbReference>
<evidence type="ECO:0000256" key="10">
    <source>
        <dbReference type="ARBA" id="ARBA00022833"/>
    </source>
</evidence>
<evidence type="ECO:0000256" key="24">
    <source>
        <dbReference type="SAM" id="Phobius"/>
    </source>
</evidence>
<dbReference type="STRING" id="199890.A0A182P424"/>
<dbReference type="Pfam" id="PF01074">
    <property type="entry name" value="Glyco_hydro_38N"/>
    <property type="match status" value="1"/>
</dbReference>
<dbReference type="GO" id="GO:0000139">
    <property type="term" value="C:Golgi membrane"/>
    <property type="evidence" value="ECO:0007669"/>
    <property type="project" value="UniProtKB-SubCell"/>
</dbReference>
<comment type="function">
    <text evidence="17">Catalyzes the first committed step in the biosynthesis of complex N-glycans. It controls conversion of high mannose to complex N-glycans; the final hydrolytic step in the N-glycan maturation pathway.</text>
</comment>
<keyword evidence="9" id="KW-0378">Hydrolase</keyword>
<reference evidence="27" key="1">
    <citation type="submission" date="2013-03" db="EMBL/GenBank/DDBJ databases">
        <title>The Genome Sequence of Anopheles epiroticus epiroticus2.</title>
        <authorList>
            <consortium name="The Broad Institute Genomics Platform"/>
            <person name="Neafsey D.E."/>
            <person name="Howell P."/>
            <person name="Walker B."/>
            <person name="Young S.K."/>
            <person name="Zeng Q."/>
            <person name="Gargeya S."/>
            <person name="Fitzgerald M."/>
            <person name="Haas B."/>
            <person name="Abouelleil A."/>
            <person name="Allen A.W."/>
            <person name="Alvarado L."/>
            <person name="Arachchi H.M."/>
            <person name="Berlin A.M."/>
            <person name="Chapman S.B."/>
            <person name="Gainer-Dewar J."/>
            <person name="Goldberg J."/>
            <person name="Griggs A."/>
            <person name="Gujja S."/>
            <person name="Hansen M."/>
            <person name="Howarth C."/>
            <person name="Imamovic A."/>
            <person name="Ireland A."/>
            <person name="Larimer J."/>
            <person name="McCowan C."/>
            <person name="Murphy C."/>
            <person name="Pearson M."/>
            <person name="Poon T.W."/>
            <person name="Priest M."/>
            <person name="Roberts A."/>
            <person name="Saif S."/>
            <person name="Shea T."/>
            <person name="Sisk P."/>
            <person name="Sykes S."/>
            <person name="Wortman J."/>
            <person name="Nusbaum C."/>
            <person name="Birren B."/>
        </authorList>
    </citation>
    <scope>NUCLEOTIDE SEQUENCE [LARGE SCALE GENOMIC DNA]</scope>
    <source>
        <strain evidence="27">Epiroticus2</strain>
    </source>
</reference>
<dbReference type="Gene3D" id="2.60.40.1360">
    <property type="match status" value="1"/>
</dbReference>
<evidence type="ECO:0000256" key="22">
    <source>
        <dbReference type="ARBA" id="ARBA00093232"/>
    </source>
</evidence>
<keyword evidence="13" id="KW-0333">Golgi apparatus</keyword>
<keyword evidence="10" id="KW-0862">Zinc</keyword>
<evidence type="ECO:0000256" key="2">
    <source>
        <dbReference type="ARBA" id="ARBA00004323"/>
    </source>
</evidence>
<dbReference type="Gene3D" id="2.60.120.650">
    <property type="entry name" value="Cupin"/>
    <property type="match status" value="1"/>
</dbReference>
<dbReference type="SMART" id="SM00872">
    <property type="entry name" value="Alpha-mann_mid"/>
    <property type="match status" value="1"/>
</dbReference>
<dbReference type="InterPro" id="IPR028995">
    <property type="entry name" value="Glyco_hydro_57/38_cen_sf"/>
</dbReference>
<dbReference type="PROSITE" id="PS51184">
    <property type="entry name" value="JMJC"/>
    <property type="match status" value="1"/>
</dbReference>
<dbReference type="VEuPathDB" id="VectorBase:AEPI001660"/>
<dbReference type="InterPro" id="IPR000602">
    <property type="entry name" value="Glyco_hydro_38_N"/>
</dbReference>
<evidence type="ECO:0000256" key="13">
    <source>
        <dbReference type="ARBA" id="ARBA00023034"/>
    </source>
</evidence>
<dbReference type="GO" id="GO:0015276">
    <property type="term" value="F:ligand-gated monoatomic ion channel activity"/>
    <property type="evidence" value="ECO:0007669"/>
    <property type="project" value="InterPro"/>
</dbReference>
<dbReference type="Gene3D" id="3.20.110.10">
    <property type="entry name" value="Glycoside hydrolase 38, N terminal domain"/>
    <property type="match status" value="1"/>
</dbReference>
<comment type="subunit">
    <text evidence="6">Homodimer; disulfide-linked.</text>
</comment>
<dbReference type="SUPFAM" id="SSF88688">
    <property type="entry name" value="Families 57/38 glycoside transferase middle domain"/>
    <property type="match status" value="1"/>
</dbReference>
<keyword evidence="15" id="KW-1015">Disulfide bond</keyword>
<dbReference type="InterPro" id="IPR037094">
    <property type="entry name" value="Glyco_hydro_38_cen_sf"/>
</dbReference>
<dbReference type="InterPro" id="IPR050843">
    <property type="entry name" value="Glycosyl_Hydrlase_38"/>
</dbReference>
<evidence type="ECO:0000256" key="14">
    <source>
        <dbReference type="ARBA" id="ARBA00023136"/>
    </source>
</evidence>
<dbReference type="Pfam" id="PF21260">
    <property type="entry name" value="Laman-like_dom"/>
    <property type="match status" value="1"/>
</dbReference>
<comment type="catalytic activity">
    <reaction evidence="22">
        <text>N(4)-{beta-D-GlcNAc-(1-&gt;2)-alpha-D-Man-(1-&gt;3)-[alpha-D-Man-(1-&gt;3)-[alpha-D-Man-(1-&gt;6)]-alpha-D-Man-(1-&gt;6)]-beta-D-Man-(1-&gt;4)-beta-D-GlcNAc-(1-&gt;4)-beta-D-GlcNAc}-L-asparaginyl-[protein] + 2 H2O = 2 alpha-D-mannopyranose + an N(4)-{beta-D-GlcNAc-(1-&gt;2)-alpha-D-Man-(1-&gt;3)-[alpha-D-Man-(1-&gt;6)]-beta-D-Man-(1-&gt;4)-beta-D-GlcNAc-(1-&gt;4)-beta-D-GlcNAc}-L-asparaginyl-[protein]</text>
        <dbReference type="Rhea" id="RHEA:56052"/>
        <dbReference type="Rhea" id="RHEA-COMP:14368"/>
        <dbReference type="Rhea" id="RHEA-COMP:14369"/>
        <dbReference type="ChEBI" id="CHEBI:15377"/>
        <dbReference type="ChEBI" id="CHEBI:28729"/>
        <dbReference type="ChEBI" id="CHEBI:60615"/>
        <dbReference type="ChEBI" id="CHEBI:60625"/>
        <dbReference type="EC" id="3.2.1.114"/>
    </reaction>
</comment>
<feature type="domain" description="JmjC" evidence="25">
    <location>
        <begin position="1951"/>
        <end position="2110"/>
    </location>
</feature>
<dbReference type="GO" id="GO:0006013">
    <property type="term" value="P:mannose metabolic process"/>
    <property type="evidence" value="ECO:0007669"/>
    <property type="project" value="InterPro"/>
</dbReference>
<feature type="transmembrane region" description="Helical" evidence="24">
    <location>
        <begin position="1497"/>
        <end position="1516"/>
    </location>
</feature>
<dbReference type="Pfam" id="PF09261">
    <property type="entry name" value="Alpha-mann_mid"/>
    <property type="match status" value="1"/>
</dbReference>
<dbReference type="EnsemblMetazoa" id="AEPI001660-RA">
    <property type="protein sequence ID" value="AEPI001660-PA"/>
    <property type="gene ID" value="AEPI001660"/>
</dbReference>
<dbReference type="SUPFAM" id="SSF53850">
    <property type="entry name" value="Periplasmic binding protein-like II"/>
    <property type="match status" value="1"/>
</dbReference>
<evidence type="ECO:0000256" key="9">
    <source>
        <dbReference type="ARBA" id="ARBA00022801"/>
    </source>
</evidence>
<keyword evidence="14 24" id="KW-0472">Membrane</keyword>
<feature type="transmembrane region" description="Helical" evidence="24">
    <location>
        <begin position="1605"/>
        <end position="1623"/>
    </location>
</feature>
<dbReference type="Gene3D" id="2.60.40.1180">
    <property type="entry name" value="Golgi alpha-mannosidase II"/>
    <property type="match status" value="1"/>
</dbReference>
<dbReference type="InterPro" id="IPR015341">
    <property type="entry name" value="Glyco_hydro_38_cen"/>
</dbReference>
<dbReference type="Gene3D" id="3.40.190.10">
    <property type="entry name" value="Periplasmic binding protein-like II"/>
    <property type="match status" value="1"/>
</dbReference>
<evidence type="ECO:0000256" key="20">
    <source>
        <dbReference type="ARBA" id="ARBA00075635"/>
    </source>
</evidence>
<evidence type="ECO:0000256" key="19">
    <source>
        <dbReference type="ARBA" id="ARBA00071851"/>
    </source>
</evidence>
<dbReference type="PANTHER" id="PTHR11607">
    <property type="entry name" value="ALPHA-MANNOSIDASE"/>
    <property type="match status" value="1"/>
</dbReference>
<evidence type="ECO:0000313" key="27">
    <source>
        <dbReference type="Proteomes" id="UP000075885"/>
    </source>
</evidence>
<keyword evidence="27" id="KW-1185">Reference proteome</keyword>
<dbReference type="InterPro" id="IPR001320">
    <property type="entry name" value="Iontro_rcpt_C"/>
</dbReference>
<dbReference type="SUPFAM" id="SSF88713">
    <property type="entry name" value="Glycoside hydrolase/deacetylase"/>
    <property type="match status" value="1"/>
</dbReference>
<evidence type="ECO:0000256" key="3">
    <source>
        <dbReference type="ARBA" id="ARBA00004922"/>
    </source>
</evidence>
<dbReference type="FunFam" id="2.60.40.1180:FF:000019">
    <property type="entry name" value="Alpha-mannosidase 2"/>
    <property type="match status" value="1"/>
</dbReference>
<keyword evidence="16" id="KW-0326">Glycosidase</keyword>
<dbReference type="InterPro" id="IPR011330">
    <property type="entry name" value="Glyco_hydro/deAcase_b/a-brl"/>
</dbReference>
<evidence type="ECO:0000256" key="17">
    <source>
        <dbReference type="ARBA" id="ARBA00059516"/>
    </source>
</evidence>
<dbReference type="InterPro" id="IPR027291">
    <property type="entry name" value="Glyco_hydro_38_N_sf"/>
</dbReference>
<dbReference type="Gene3D" id="2.70.98.30">
    <property type="entry name" value="Golgi alpha-mannosidase II, domain 4"/>
    <property type="match status" value="1"/>
</dbReference>
<organism evidence="26 27">
    <name type="scientific">Anopheles epiroticus</name>
    <dbReference type="NCBI Taxonomy" id="199890"/>
    <lineage>
        <taxon>Eukaryota</taxon>
        <taxon>Metazoa</taxon>
        <taxon>Ecdysozoa</taxon>
        <taxon>Arthropoda</taxon>
        <taxon>Hexapoda</taxon>
        <taxon>Insecta</taxon>
        <taxon>Pterygota</taxon>
        <taxon>Neoptera</taxon>
        <taxon>Endopterygota</taxon>
        <taxon>Diptera</taxon>
        <taxon>Nematocera</taxon>
        <taxon>Culicoidea</taxon>
        <taxon>Culicidae</taxon>
        <taxon>Anophelinae</taxon>
        <taxon>Anopheles</taxon>
    </lineage>
</organism>
<evidence type="ECO:0000256" key="4">
    <source>
        <dbReference type="ARBA" id="ARBA00008685"/>
    </source>
</evidence>
<dbReference type="FunFam" id="3.20.110.10:FF:000003">
    <property type="entry name" value="Alpha-mannosidase"/>
    <property type="match status" value="1"/>
</dbReference>
<dbReference type="Pfam" id="PF07748">
    <property type="entry name" value="Glyco_hydro_38C"/>
    <property type="match status" value="1"/>
</dbReference>
<evidence type="ECO:0000256" key="6">
    <source>
        <dbReference type="ARBA" id="ARBA00011748"/>
    </source>
</evidence>
<dbReference type="PANTHER" id="PTHR11607:SF3">
    <property type="entry name" value="LYSOSOMAL ALPHA-MANNOSIDASE"/>
    <property type="match status" value="1"/>
</dbReference>
<evidence type="ECO:0000256" key="7">
    <source>
        <dbReference type="ARBA" id="ARBA00022692"/>
    </source>
</evidence>
<dbReference type="Gene3D" id="1.20.1270.50">
    <property type="entry name" value="Glycoside hydrolase family 38, central domain"/>
    <property type="match status" value="1"/>
</dbReference>
<evidence type="ECO:0000256" key="1">
    <source>
        <dbReference type="ARBA" id="ARBA00001947"/>
    </source>
</evidence>
<proteinExistence type="inferred from homology"/>
<dbReference type="InterPro" id="IPR011013">
    <property type="entry name" value="Gal_mutarotase_sf_dom"/>
</dbReference>
<dbReference type="InterPro" id="IPR003347">
    <property type="entry name" value="JmjC_dom"/>
</dbReference>
<dbReference type="InterPro" id="IPR011682">
    <property type="entry name" value="Glyco_hydro_38_C"/>
</dbReference>
<reference evidence="26" key="2">
    <citation type="submission" date="2020-05" db="UniProtKB">
        <authorList>
            <consortium name="EnsemblMetazoa"/>
        </authorList>
    </citation>
    <scope>IDENTIFICATION</scope>
    <source>
        <strain evidence="26">Epiroticus2</strain>
    </source>
</reference>
<dbReference type="GO" id="GO:0030246">
    <property type="term" value="F:carbohydrate binding"/>
    <property type="evidence" value="ECO:0007669"/>
    <property type="project" value="InterPro"/>
</dbReference>
<comment type="cofactor">
    <cofactor evidence="1">
        <name>Zn(2+)</name>
        <dbReference type="ChEBI" id="CHEBI:29105"/>
    </cofactor>
</comment>
<dbReference type="FunFam" id="1.20.1270.50:FF:000001">
    <property type="entry name" value="Alpha-mannosidase"/>
    <property type="match status" value="1"/>
</dbReference>
<evidence type="ECO:0000313" key="26">
    <source>
        <dbReference type="EnsemblMetazoa" id="AEPI001660-PA"/>
    </source>
</evidence>
<evidence type="ECO:0000256" key="16">
    <source>
        <dbReference type="ARBA" id="ARBA00023295"/>
    </source>
</evidence>
<dbReference type="SMART" id="SM00558">
    <property type="entry name" value="JmjC"/>
    <property type="match status" value="1"/>
</dbReference>
<dbReference type="InterPro" id="IPR041667">
    <property type="entry name" value="Cupin_8"/>
</dbReference>
<keyword evidence="8" id="KW-0479">Metal-binding</keyword>
<keyword evidence="11" id="KW-0735">Signal-anchor</keyword>
<feature type="region of interest" description="Disordered" evidence="23">
    <location>
        <begin position="1789"/>
        <end position="1823"/>
    </location>
</feature>
<evidence type="ECO:0000256" key="23">
    <source>
        <dbReference type="SAM" id="MobiDB-lite"/>
    </source>
</evidence>
<evidence type="ECO:0000256" key="18">
    <source>
        <dbReference type="ARBA" id="ARBA00066412"/>
    </source>
</evidence>
<dbReference type="FunFam" id="2.70.98.30:FF:000002">
    <property type="entry name" value="Alpha-mannosidase"/>
    <property type="match status" value="1"/>
</dbReference>
<evidence type="ECO:0000259" key="25">
    <source>
        <dbReference type="PROSITE" id="PS51184"/>
    </source>
</evidence>
<evidence type="ECO:0000256" key="12">
    <source>
        <dbReference type="ARBA" id="ARBA00022989"/>
    </source>
</evidence>
<keyword evidence="7 24" id="KW-0812">Transmembrane</keyword>
<comment type="similarity">
    <text evidence="5">Belongs to the glycosyl hydrolase 38 family.</text>
</comment>
<keyword evidence="12 24" id="KW-1133">Transmembrane helix</keyword>
<dbReference type="InterPro" id="IPR013780">
    <property type="entry name" value="Glyco_hydro_b"/>
</dbReference>
<dbReference type="GO" id="GO:0004572">
    <property type="term" value="F:mannosyl-oligosaccharide 1,3-1,6-alpha-mannosidase activity"/>
    <property type="evidence" value="ECO:0007669"/>
    <property type="project" value="UniProtKB-EC"/>
</dbReference>
<dbReference type="Proteomes" id="UP000075885">
    <property type="component" value="Unassembled WGS sequence"/>
</dbReference>